<accession>A0A0K0N5T9</accession>
<reference evidence="1 2" key="1">
    <citation type="journal article" date="2015" name="Appl. Environ. Microbiol.">
        <title>Three of a Kind: Genetically Similar Tsukamurella Phages TIN2, TIN3, and TIN4.</title>
        <authorList>
            <person name="Dyson Z.A."/>
            <person name="Tucci J."/>
            <person name="Seviour R.J."/>
            <person name="Petrovski S."/>
        </authorList>
    </citation>
    <scope>NUCLEOTIDE SEQUENCE [LARGE SCALE GENOMIC DNA]</scope>
</reference>
<sequence>MSEYDSLSVKEERKKAHEVLDQVIDGKAPYNNDSAFVDGKFIFMQNLGGEE</sequence>
<proteinExistence type="predicted"/>
<gene>
    <name evidence="1" type="ORF">TIN4_60</name>
</gene>
<dbReference type="EMBL" id="KR011064">
    <property type="protein sequence ID" value="AKJ71966.1"/>
    <property type="molecule type" value="Genomic_DNA"/>
</dbReference>
<dbReference type="Proteomes" id="UP000223234">
    <property type="component" value="Segment"/>
</dbReference>
<protein>
    <submittedName>
        <fullName evidence="1">Uncharacterized protein</fullName>
    </submittedName>
</protein>
<evidence type="ECO:0000313" key="1">
    <source>
        <dbReference type="EMBL" id="AKJ71966.1"/>
    </source>
</evidence>
<organism evidence="1 2">
    <name type="scientific">Tsukamurella phage TIN4</name>
    <dbReference type="NCBI Taxonomy" id="1636547"/>
    <lineage>
        <taxon>Viruses</taxon>
        <taxon>Duplodnaviria</taxon>
        <taxon>Heunggongvirae</taxon>
        <taxon>Uroviricota</taxon>
        <taxon>Caudoviricetes</taxon>
        <taxon>Tinduovirus</taxon>
        <taxon>Tinduovirus TIN3</taxon>
    </lineage>
</organism>
<evidence type="ECO:0000313" key="2">
    <source>
        <dbReference type="Proteomes" id="UP000223234"/>
    </source>
</evidence>
<name>A0A0K0N5T9_9CAUD</name>